<keyword evidence="2" id="KW-1185">Reference proteome</keyword>
<reference evidence="1 2" key="1">
    <citation type="journal article" date="2011" name="Science">
        <title>The ecoresponsive genome of Daphnia pulex.</title>
        <authorList>
            <person name="Colbourne J.K."/>
            <person name="Pfrender M.E."/>
            <person name="Gilbert D."/>
            <person name="Thomas W.K."/>
            <person name="Tucker A."/>
            <person name="Oakley T.H."/>
            <person name="Tokishita S."/>
            <person name="Aerts A."/>
            <person name="Arnold G.J."/>
            <person name="Basu M.K."/>
            <person name="Bauer D.J."/>
            <person name="Caceres C.E."/>
            <person name="Carmel L."/>
            <person name="Casola C."/>
            <person name="Choi J.H."/>
            <person name="Detter J.C."/>
            <person name="Dong Q."/>
            <person name="Dusheyko S."/>
            <person name="Eads B.D."/>
            <person name="Frohlich T."/>
            <person name="Geiler-Samerotte K.A."/>
            <person name="Gerlach D."/>
            <person name="Hatcher P."/>
            <person name="Jogdeo S."/>
            <person name="Krijgsveld J."/>
            <person name="Kriventseva E.V."/>
            <person name="Kultz D."/>
            <person name="Laforsch C."/>
            <person name="Lindquist E."/>
            <person name="Lopez J."/>
            <person name="Manak J.R."/>
            <person name="Muller J."/>
            <person name="Pangilinan J."/>
            <person name="Patwardhan R.P."/>
            <person name="Pitluck S."/>
            <person name="Pritham E.J."/>
            <person name="Rechtsteiner A."/>
            <person name="Rho M."/>
            <person name="Rogozin I.B."/>
            <person name="Sakarya O."/>
            <person name="Salamov A."/>
            <person name="Schaack S."/>
            <person name="Shapiro H."/>
            <person name="Shiga Y."/>
            <person name="Skalitzky C."/>
            <person name="Smith Z."/>
            <person name="Souvorov A."/>
            <person name="Sung W."/>
            <person name="Tang Z."/>
            <person name="Tsuchiya D."/>
            <person name="Tu H."/>
            <person name="Vos H."/>
            <person name="Wang M."/>
            <person name="Wolf Y.I."/>
            <person name="Yamagata H."/>
            <person name="Yamada T."/>
            <person name="Ye Y."/>
            <person name="Shaw J.R."/>
            <person name="Andrews J."/>
            <person name="Crease T.J."/>
            <person name="Tang H."/>
            <person name="Lucas S.M."/>
            <person name="Robertson H.M."/>
            <person name="Bork P."/>
            <person name="Koonin E.V."/>
            <person name="Zdobnov E.M."/>
            <person name="Grigoriev I.V."/>
            <person name="Lynch M."/>
            <person name="Boore J.L."/>
        </authorList>
    </citation>
    <scope>NUCLEOTIDE SEQUENCE [LARGE SCALE GENOMIC DNA]</scope>
</reference>
<sequence length="177" mass="19968">MDEIIEKSRKNVFNKTRCSIDMDLNAFMAKALENSGAPDMETTMNNFMEKVGVTPSNPLPKRASGFKIVKNEVIEKICVNKEQHSVFCQNEGHLGSHSNLLMINEECDPCNESGPKMKTTCDTWSLPPLQPILATCPVLFLGLLSRTSSGAKIKQEVYDNLRRTVNQNKKYVRKKCR</sequence>
<dbReference type="EMBL" id="GL733392">
    <property type="protein sequence ID" value="EFX62772.1"/>
    <property type="molecule type" value="Genomic_DNA"/>
</dbReference>
<dbReference type="OrthoDB" id="6392466at2759"/>
<dbReference type="InParanoid" id="E9HZQ8"/>
<proteinExistence type="predicted"/>
<accession>E9HZQ8</accession>
<dbReference type="PhylomeDB" id="E9HZQ8"/>
<gene>
    <name evidence="1" type="ORF">DAPPUDRAFT_119877</name>
</gene>
<evidence type="ECO:0000313" key="2">
    <source>
        <dbReference type="Proteomes" id="UP000000305"/>
    </source>
</evidence>
<dbReference type="Proteomes" id="UP000000305">
    <property type="component" value="Unassembled WGS sequence"/>
</dbReference>
<dbReference type="KEGG" id="dpx:DAPPUDRAFT_119877"/>
<protein>
    <submittedName>
        <fullName evidence="1">Uncharacterized protein</fullName>
    </submittedName>
</protein>
<dbReference type="HOGENOM" id="CLU_1519373_0_0_1"/>
<name>E9HZQ8_DAPPU</name>
<organism evidence="1 2">
    <name type="scientific">Daphnia pulex</name>
    <name type="common">Water flea</name>
    <dbReference type="NCBI Taxonomy" id="6669"/>
    <lineage>
        <taxon>Eukaryota</taxon>
        <taxon>Metazoa</taxon>
        <taxon>Ecdysozoa</taxon>
        <taxon>Arthropoda</taxon>
        <taxon>Crustacea</taxon>
        <taxon>Branchiopoda</taxon>
        <taxon>Diplostraca</taxon>
        <taxon>Cladocera</taxon>
        <taxon>Anomopoda</taxon>
        <taxon>Daphniidae</taxon>
        <taxon>Daphnia</taxon>
    </lineage>
</organism>
<evidence type="ECO:0000313" key="1">
    <source>
        <dbReference type="EMBL" id="EFX62772.1"/>
    </source>
</evidence>
<dbReference type="AlphaFoldDB" id="E9HZQ8"/>